<dbReference type="EMBL" id="DF836667">
    <property type="protein sequence ID" value="GAN10632.1"/>
    <property type="molecule type" value="Genomic_DNA"/>
</dbReference>
<feature type="compositionally biased region" description="Low complexity" evidence="6">
    <location>
        <begin position="119"/>
        <end position="139"/>
    </location>
</feature>
<feature type="region of interest" description="Disordered" evidence="6">
    <location>
        <begin position="80"/>
        <end position="147"/>
    </location>
</feature>
<feature type="domain" description="UBA" evidence="7">
    <location>
        <begin position="150"/>
        <end position="189"/>
    </location>
</feature>
<feature type="compositionally biased region" description="Low complexity" evidence="6">
    <location>
        <begin position="243"/>
        <end position="257"/>
    </location>
</feature>
<dbReference type="FunFam" id="3.10.20.90:FF:000254">
    <property type="entry name" value="UV excision repair protein Rad23"/>
    <property type="match status" value="1"/>
</dbReference>
<dbReference type="PANTHER" id="PTHR10621">
    <property type="entry name" value="UV EXCISION REPAIR PROTEIN RAD23"/>
    <property type="match status" value="1"/>
</dbReference>
<feature type="region of interest" description="Disordered" evidence="6">
    <location>
        <begin position="200"/>
        <end position="269"/>
    </location>
</feature>
<feature type="domain" description="Ubiquitin-like" evidence="8">
    <location>
        <begin position="4"/>
        <end position="79"/>
    </location>
</feature>
<dbReference type="Pfam" id="PF00627">
    <property type="entry name" value="UBA"/>
    <property type="match status" value="2"/>
</dbReference>
<dbReference type="GO" id="GO:0043130">
    <property type="term" value="F:ubiquitin binding"/>
    <property type="evidence" value="ECO:0007669"/>
    <property type="project" value="UniProtKB-UniRule"/>
</dbReference>
<name>A0A0C9N3J7_9FUNG</name>
<dbReference type="InterPro" id="IPR036353">
    <property type="entry name" value="XPC-bd_sf"/>
</dbReference>
<evidence type="ECO:0000259" key="7">
    <source>
        <dbReference type="PROSITE" id="PS50030"/>
    </source>
</evidence>
<dbReference type="GO" id="GO:0005654">
    <property type="term" value="C:nucleoplasm"/>
    <property type="evidence" value="ECO:0007669"/>
    <property type="project" value="TreeGrafter"/>
</dbReference>
<feature type="compositionally biased region" description="Polar residues" evidence="6">
    <location>
        <begin position="258"/>
        <end position="269"/>
    </location>
</feature>
<accession>A0A0C9N3J7</accession>
<evidence type="ECO:0000256" key="6">
    <source>
        <dbReference type="SAM" id="MobiDB-lite"/>
    </source>
</evidence>
<dbReference type="CDD" id="cd14281">
    <property type="entry name" value="UBA2_Rad23_like"/>
    <property type="match status" value="1"/>
</dbReference>
<dbReference type="Proteomes" id="UP000053815">
    <property type="component" value="Unassembled WGS sequence"/>
</dbReference>
<dbReference type="SMART" id="SM00727">
    <property type="entry name" value="STI1"/>
    <property type="match status" value="1"/>
</dbReference>
<evidence type="ECO:0000256" key="3">
    <source>
        <dbReference type="ARBA" id="ARBA00023204"/>
    </source>
</evidence>
<organism evidence="9">
    <name type="scientific">Mucor ambiguus</name>
    <dbReference type="NCBI Taxonomy" id="91626"/>
    <lineage>
        <taxon>Eukaryota</taxon>
        <taxon>Fungi</taxon>
        <taxon>Fungi incertae sedis</taxon>
        <taxon>Mucoromycota</taxon>
        <taxon>Mucoromycotina</taxon>
        <taxon>Mucoromycetes</taxon>
        <taxon>Mucorales</taxon>
        <taxon>Mucorineae</taxon>
        <taxon>Mucoraceae</taxon>
        <taxon>Mucor</taxon>
    </lineage>
</organism>
<dbReference type="Gene3D" id="1.10.10.540">
    <property type="entry name" value="XPC-binding domain"/>
    <property type="match status" value="1"/>
</dbReference>
<dbReference type="SMART" id="SM00165">
    <property type="entry name" value="UBA"/>
    <property type="match status" value="2"/>
</dbReference>
<dbReference type="Pfam" id="PF00240">
    <property type="entry name" value="ubiquitin"/>
    <property type="match status" value="1"/>
</dbReference>
<comment type="function">
    <text evidence="5">Multiubiquitin chain receptor involved in modulation of proteasomal degradation. Involved in nucleotide excision repair.</text>
</comment>
<feature type="compositionally biased region" description="Pro residues" evidence="6">
    <location>
        <begin position="108"/>
        <end position="118"/>
    </location>
</feature>
<keyword evidence="10" id="KW-1185">Reference proteome</keyword>
<dbReference type="SUPFAM" id="SSF54236">
    <property type="entry name" value="Ubiquitin-like"/>
    <property type="match status" value="1"/>
</dbReference>
<dbReference type="PROSITE" id="PS50053">
    <property type="entry name" value="UBIQUITIN_2"/>
    <property type="match status" value="1"/>
</dbReference>
<dbReference type="GO" id="GO:0031593">
    <property type="term" value="F:polyubiquitin modification-dependent protein binding"/>
    <property type="evidence" value="ECO:0007669"/>
    <property type="project" value="UniProtKB-UniRule"/>
</dbReference>
<keyword evidence="3 5" id="KW-0234">DNA repair</keyword>
<dbReference type="InterPro" id="IPR015360">
    <property type="entry name" value="XPC-bd"/>
</dbReference>
<evidence type="ECO:0000313" key="9">
    <source>
        <dbReference type="EMBL" id="GAN10632.1"/>
    </source>
</evidence>
<sequence length="408" mass="43761">MGALQITIKTLQQKQFKLDVDTSDSILSVKEKIEQSQGHPVAQQKLIFSGKILVDDKKVEEYNISEKDFLVVMVSKPKATTSSASTPKAATSAEAKPQEAAPAAAAPAPAPAPAPVPAAPAATPEAPAATTETSSAQPENTDSSLVTGTQLDSVVQNLMEMGFEREQCVRALRASFNNPDRAVEYLFNGIPQHILDEMNANQQAQQQAQQEPAAAAGSTSPSAAQATSPTTDNASGAPLNLFAAAQQQAQQQQQQQQSAGGNTDFSGLRNTPHFQQIRQLVQSNPALLQPLLQQLGQSNPELLRSINADPNGFLQALLEGAEDEEGAPPGSSMIQVTQEEKDAIDRLMALGFPRHQVIEAYFACDKNEGSMLTRKKKICGKETDVSNLREIELAANYLFEQPFGDEEE</sequence>
<dbReference type="GO" id="GO:0005829">
    <property type="term" value="C:cytosol"/>
    <property type="evidence" value="ECO:0007669"/>
    <property type="project" value="TreeGrafter"/>
</dbReference>
<dbReference type="PANTHER" id="PTHR10621:SF0">
    <property type="entry name" value="UV EXCISION REPAIR PROTEIN RAD23"/>
    <property type="match status" value="1"/>
</dbReference>
<dbReference type="SUPFAM" id="SSF101238">
    <property type="entry name" value="XPC-binding domain"/>
    <property type="match status" value="1"/>
</dbReference>
<dbReference type="GO" id="GO:0003684">
    <property type="term" value="F:damaged DNA binding"/>
    <property type="evidence" value="ECO:0007669"/>
    <property type="project" value="UniProtKB-UniRule"/>
</dbReference>
<protein>
    <recommendedName>
        <fullName evidence="5">UV excision repair protein RAD23</fullName>
    </recommendedName>
</protein>
<evidence type="ECO:0000313" key="10">
    <source>
        <dbReference type="Proteomes" id="UP000053815"/>
    </source>
</evidence>
<dbReference type="CDD" id="cd14280">
    <property type="entry name" value="UBA1_Rad23_like"/>
    <property type="match status" value="1"/>
</dbReference>
<dbReference type="FunFam" id="1.10.8.10:FF:000003">
    <property type="entry name" value="UV excision repair protein RAD23 homolog"/>
    <property type="match status" value="1"/>
</dbReference>
<comment type="similarity">
    <text evidence="5">Belongs to the RAD23 family.</text>
</comment>
<evidence type="ECO:0000259" key="8">
    <source>
        <dbReference type="PROSITE" id="PS50053"/>
    </source>
</evidence>
<dbReference type="InterPro" id="IPR009060">
    <property type="entry name" value="UBA-like_sf"/>
</dbReference>
<dbReference type="Gene3D" id="1.10.8.10">
    <property type="entry name" value="DNA helicase RuvA subunit, C-terminal domain"/>
    <property type="match status" value="2"/>
</dbReference>
<evidence type="ECO:0000256" key="1">
    <source>
        <dbReference type="ARBA" id="ARBA00022737"/>
    </source>
</evidence>
<feature type="domain" description="UBA" evidence="7">
    <location>
        <begin position="337"/>
        <end position="367"/>
    </location>
</feature>
<dbReference type="GO" id="GO:0006289">
    <property type="term" value="P:nucleotide-excision repair"/>
    <property type="evidence" value="ECO:0007669"/>
    <property type="project" value="UniProtKB-UniRule"/>
</dbReference>
<dbReference type="Gene3D" id="3.10.20.90">
    <property type="entry name" value="Phosphatidylinositol 3-kinase Catalytic Subunit, Chain A, domain 1"/>
    <property type="match status" value="1"/>
</dbReference>
<dbReference type="SMART" id="SM00213">
    <property type="entry name" value="UBQ"/>
    <property type="match status" value="1"/>
</dbReference>
<keyword evidence="4 5" id="KW-0539">Nucleus</keyword>
<dbReference type="InterPro" id="IPR006636">
    <property type="entry name" value="STI1_HS-bd"/>
</dbReference>
<dbReference type="OrthoDB" id="419317at2759"/>
<dbReference type="FunFam" id="1.10.8.10:FF:000002">
    <property type="entry name" value="UV excision repair protein RAD23 homolog"/>
    <property type="match status" value="1"/>
</dbReference>
<dbReference type="SUPFAM" id="SSF46934">
    <property type="entry name" value="UBA-like"/>
    <property type="match status" value="2"/>
</dbReference>
<dbReference type="InterPro" id="IPR000626">
    <property type="entry name" value="Ubiquitin-like_dom"/>
</dbReference>
<evidence type="ECO:0000256" key="4">
    <source>
        <dbReference type="ARBA" id="ARBA00023242"/>
    </source>
</evidence>
<gene>
    <name evidence="9" type="ORF">MAM1_0378c10176</name>
</gene>
<keyword evidence="5" id="KW-0963">Cytoplasm</keyword>
<proteinExistence type="inferred from homology"/>
<dbReference type="GO" id="GO:0070628">
    <property type="term" value="F:proteasome binding"/>
    <property type="evidence" value="ECO:0007669"/>
    <property type="project" value="TreeGrafter"/>
</dbReference>
<dbReference type="NCBIfam" id="TIGR00601">
    <property type="entry name" value="rad23"/>
    <property type="match status" value="1"/>
</dbReference>
<evidence type="ECO:0000256" key="5">
    <source>
        <dbReference type="RuleBase" id="RU367049"/>
    </source>
</evidence>
<keyword evidence="2 5" id="KW-0227">DNA damage</keyword>
<keyword evidence="1" id="KW-0677">Repeat</keyword>
<feature type="compositionally biased region" description="Low complexity" evidence="6">
    <location>
        <begin position="200"/>
        <end position="231"/>
    </location>
</feature>
<dbReference type="Pfam" id="PF09280">
    <property type="entry name" value="XPC-binding"/>
    <property type="match status" value="1"/>
</dbReference>
<comment type="subcellular location">
    <subcellularLocation>
        <location evidence="5">Nucleus</location>
    </subcellularLocation>
    <subcellularLocation>
        <location evidence="5">Cytoplasm</location>
    </subcellularLocation>
</comment>
<dbReference type="PRINTS" id="PR01839">
    <property type="entry name" value="RAD23PROTEIN"/>
</dbReference>
<dbReference type="InterPro" id="IPR029071">
    <property type="entry name" value="Ubiquitin-like_domsf"/>
</dbReference>
<feature type="compositionally biased region" description="Low complexity" evidence="6">
    <location>
        <begin position="80"/>
        <end position="107"/>
    </location>
</feature>
<dbReference type="GO" id="GO:0043161">
    <property type="term" value="P:proteasome-mediated ubiquitin-dependent protein catabolic process"/>
    <property type="evidence" value="ECO:0007669"/>
    <property type="project" value="UniProtKB-UniRule"/>
</dbReference>
<evidence type="ECO:0000256" key="2">
    <source>
        <dbReference type="ARBA" id="ARBA00022763"/>
    </source>
</evidence>
<dbReference type="STRING" id="91626.A0A0C9N3J7"/>
<dbReference type="PROSITE" id="PS50030">
    <property type="entry name" value="UBA"/>
    <property type="match status" value="2"/>
</dbReference>
<dbReference type="CDD" id="cd01805">
    <property type="entry name" value="Ubl_Rad23"/>
    <property type="match status" value="1"/>
</dbReference>
<reference evidence="9" key="1">
    <citation type="submission" date="2014-09" db="EMBL/GenBank/DDBJ databases">
        <title>Draft genome sequence of an oleaginous Mucoromycotina fungus Mucor ambiguus NBRC6742.</title>
        <authorList>
            <person name="Takeda I."/>
            <person name="Yamane N."/>
            <person name="Morita T."/>
            <person name="Tamano K."/>
            <person name="Machida M."/>
            <person name="Baker S."/>
            <person name="Koike H."/>
        </authorList>
    </citation>
    <scope>NUCLEOTIDE SEQUENCE</scope>
    <source>
        <strain evidence="9">NBRC 6742</strain>
    </source>
</reference>
<dbReference type="InterPro" id="IPR004806">
    <property type="entry name" value="Rad23"/>
</dbReference>
<dbReference type="InterPro" id="IPR015940">
    <property type="entry name" value="UBA"/>
</dbReference>
<dbReference type="AlphaFoldDB" id="A0A0C9N3J7"/>